<name>A0A6J6U1A3_9ZZZZ</name>
<evidence type="ECO:0000313" key="3">
    <source>
        <dbReference type="EMBL" id="CAB4678147.1"/>
    </source>
</evidence>
<sequence>MGLGLALFSTSTPVLRAEAVSPFPNTFLTPVISVSVSSMSRHQVGLVAKAARASGATIAVLNFPFVPLTAHTRDGKDLLRLKNKWRIPFATMVAPVSLISAIGGPAMAEPLNRGEVLMGETAARVRSAHIGDVITLRDSKFSPHEFVVGAIVPDSFVDEGDITMSDVSARVLGTMSVTTVMLTGMTSLSVVTRALLAQGIGKSSTYRVRYSWDTPDPDAQLGTAKAKSLLGEFSYRPTTGAGIQISSTWVNKNIVWNKRYSDIGLHNNCHKTVVPALQSALSEISKAGLAGSIDLVNSNSYGGCFVARYNRRGGVFGSPARHAWGMAFDINTTANAQGRVPQMNCSVVRIFRKWGFAWGGNFPWADGMHFEYVGERRDRIGFPSKYCPNLVPAVVPVVPRFTNAPATTTTTPIVSQE</sequence>
<protein>
    <submittedName>
        <fullName evidence="4">Unannotated protein</fullName>
    </submittedName>
</protein>
<dbReference type="EMBL" id="CAEZZL010000004">
    <property type="protein sequence ID" value="CAB4753078.1"/>
    <property type="molecule type" value="Genomic_DNA"/>
</dbReference>
<dbReference type="EMBL" id="CAFBQH010000001">
    <property type="protein sequence ID" value="CAB5043756.1"/>
    <property type="molecule type" value="Genomic_DNA"/>
</dbReference>
<dbReference type="Gene3D" id="3.30.1380.10">
    <property type="match status" value="1"/>
</dbReference>
<dbReference type="EMBL" id="CAEZXA010000084">
    <property type="protein sequence ID" value="CAB4678147.1"/>
    <property type="molecule type" value="Genomic_DNA"/>
</dbReference>
<dbReference type="Pfam" id="PF13539">
    <property type="entry name" value="Peptidase_M15_4"/>
    <property type="match status" value="1"/>
</dbReference>
<dbReference type="SUPFAM" id="SSF55166">
    <property type="entry name" value="Hedgehog/DD-peptidase"/>
    <property type="match status" value="1"/>
</dbReference>
<dbReference type="InterPro" id="IPR039561">
    <property type="entry name" value="Peptidase_M15C"/>
</dbReference>
<proteinExistence type="predicted"/>
<organism evidence="4">
    <name type="scientific">freshwater metagenome</name>
    <dbReference type="NCBI Taxonomy" id="449393"/>
    <lineage>
        <taxon>unclassified sequences</taxon>
        <taxon>metagenomes</taxon>
        <taxon>ecological metagenomes</taxon>
    </lineage>
</organism>
<reference evidence="4" key="1">
    <citation type="submission" date="2020-05" db="EMBL/GenBank/DDBJ databases">
        <authorList>
            <person name="Chiriac C."/>
            <person name="Salcher M."/>
            <person name="Ghai R."/>
            <person name="Kavagutti S V."/>
        </authorList>
    </citation>
    <scope>NUCLEOTIDE SEQUENCE</scope>
</reference>
<gene>
    <name evidence="3" type="ORF">UFOPK2334_00981</name>
    <name evidence="4" type="ORF">UFOPK2870_00161</name>
    <name evidence="2" type="ORF">UFOPK4179_00995</name>
    <name evidence="5" type="ORF">UFOPK4293_00021</name>
</gene>
<evidence type="ECO:0000259" key="1">
    <source>
        <dbReference type="Pfam" id="PF13539"/>
    </source>
</evidence>
<dbReference type="AlphaFoldDB" id="A0A6J6U1A3"/>
<dbReference type="InterPro" id="IPR009045">
    <property type="entry name" value="Zn_M74/Hedgehog-like"/>
</dbReference>
<dbReference type="GO" id="GO:0008233">
    <property type="term" value="F:peptidase activity"/>
    <property type="evidence" value="ECO:0007669"/>
    <property type="project" value="InterPro"/>
</dbReference>
<evidence type="ECO:0000313" key="4">
    <source>
        <dbReference type="EMBL" id="CAB4753078.1"/>
    </source>
</evidence>
<dbReference type="EMBL" id="CAETWZ010000101">
    <property type="protein sequence ID" value="CAB4368198.1"/>
    <property type="molecule type" value="Genomic_DNA"/>
</dbReference>
<feature type="domain" description="Peptidase M15C" evidence="1">
    <location>
        <begin position="321"/>
        <end position="372"/>
    </location>
</feature>
<evidence type="ECO:0000313" key="2">
    <source>
        <dbReference type="EMBL" id="CAB4368198.1"/>
    </source>
</evidence>
<evidence type="ECO:0000313" key="5">
    <source>
        <dbReference type="EMBL" id="CAB5043756.1"/>
    </source>
</evidence>
<accession>A0A6J6U1A3</accession>